<dbReference type="EC" id="1.2.4.1" evidence="2"/>
<reference evidence="2 3" key="1">
    <citation type="submission" date="2019-02" db="EMBL/GenBank/DDBJ databases">
        <title>Deep-cultivation of Planctomycetes and their phenomic and genomic characterization uncovers novel biology.</title>
        <authorList>
            <person name="Wiegand S."/>
            <person name="Jogler M."/>
            <person name="Boedeker C."/>
            <person name="Pinto D."/>
            <person name="Vollmers J."/>
            <person name="Rivas-Marin E."/>
            <person name="Kohn T."/>
            <person name="Peeters S.H."/>
            <person name="Heuer A."/>
            <person name="Rast P."/>
            <person name="Oberbeckmann S."/>
            <person name="Bunk B."/>
            <person name="Jeske O."/>
            <person name="Meyerdierks A."/>
            <person name="Storesund J.E."/>
            <person name="Kallscheuer N."/>
            <person name="Luecker S."/>
            <person name="Lage O.M."/>
            <person name="Pohl T."/>
            <person name="Merkel B.J."/>
            <person name="Hornburger P."/>
            <person name="Mueller R.-W."/>
            <person name="Bruemmer F."/>
            <person name="Labrenz M."/>
            <person name="Spormann A.M."/>
            <person name="Op Den Camp H."/>
            <person name="Overmann J."/>
            <person name="Amann R."/>
            <person name="Jetten M.S.M."/>
            <person name="Mascher T."/>
            <person name="Medema M.H."/>
            <person name="Devos D.P."/>
            <person name="Kaster A.-K."/>
            <person name="Ovreas L."/>
            <person name="Rohde M."/>
            <person name="Galperin M.Y."/>
            <person name="Jogler C."/>
        </authorList>
    </citation>
    <scope>NUCLEOTIDE SEQUENCE [LARGE SCALE GENOMIC DNA]</scope>
    <source>
        <strain evidence="2 3">Q31b</strain>
    </source>
</reference>
<dbReference type="GO" id="GO:0004739">
    <property type="term" value="F:pyruvate dehydrogenase (acetyl-transferring) activity"/>
    <property type="evidence" value="ECO:0007669"/>
    <property type="project" value="UniProtKB-EC"/>
</dbReference>
<keyword evidence="3" id="KW-1185">Reference proteome</keyword>
<dbReference type="Pfam" id="PF17831">
    <property type="entry name" value="PDH_E1_M"/>
    <property type="match status" value="2"/>
</dbReference>
<comment type="caution">
    <text evidence="2">The sequence shown here is derived from an EMBL/GenBank/DDBJ whole genome shotgun (WGS) entry which is preliminary data.</text>
</comment>
<accession>A0A5C6DTT1</accession>
<keyword evidence="2" id="KW-0670">Pyruvate</keyword>
<dbReference type="InterPro" id="IPR029061">
    <property type="entry name" value="THDP-binding"/>
</dbReference>
<evidence type="ECO:0000259" key="1">
    <source>
        <dbReference type="Pfam" id="PF17831"/>
    </source>
</evidence>
<sequence>MASRIRCINSTARASRPQLGFRYAAKTIKGYGLGAASEASNVSHQQQELSAEQLCVFGKRFDIPLSDDQIEQMAFCRPDETSDEIAYLKSHRKELGGFLPARNTNSSRLRIPGLDGFSSLLQGTKDRQAAMTMMIGRILARILAQRILAQLLEDKNIGQYNVPITPDEARTFGHYREAKDGQVLQEGITEAGAMSSFIAAGTSYAHLQTPLIPFYLYYSMFGFQRIGDFIWAAADSRVKGFLIRATSGRTTLEGEGFQHCDGHGPLVATTIPTLPSYDPAYGYELAVIIQDGLRRMHVENEDIFYYITGYNEVYSMPEMPEGAEAGFLMGMY</sequence>
<evidence type="ECO:0000313" key="3">
    <source>
        <dbReference type="Proteomes" id="UP000315471"/>
    </source>
</evidence>
<keyword evidence="2" id="KW-0560">Oxidoreductase</keyword>
<evidence type="ECO:0000313" key="2">
    <source>
        <dbReference type="EMBL" id="TWU40102.1"/>
    </source>
</evidence>
<dbReference type="AlphaFoldDB" id="A0A5C6DTT1"/>
<dbReference type="Proteomes" id="UP000315471">
    <property type="component" value="Unassembled WGS sequence"/>
</dbReference>
<dbReference type="RefSeq" id="WP_231617623.1">
    <property type="nucleotide sequence ID" value="NZ_SJPY01000005.1"/>
</dbReference>
<organism evidence="2 3">
    <name type="scientific">Novipirellula aureliae</name>
    <dbReference type="NCBI Taxonomy" id="2527966"/>
    <lineage>
        <taxon>Bacteria</taxon>
        <taxon>Pseudomonadati</taxon>
        <taxon>Planctomycetota</taxon>
        <taxon>Planctomycetia</taxon>
        <taxon>Pirellulales</taxon>
        <taxon>Pirellulaceae</taxon>
        <taxon>Novipirellula</taxon>
    </lineage>
</organism>
<dbReference type="SUPFAM" id="SSF52518">
    <property type="entry name" value="Thiamin diphosphate-binding fold (THDP-binding)"/>
    <property type="match status" value="2"/>
</dbReference>
<dbReference type="EMBL" id="SJPY01000005">
    <property type="protein sequence ID" value="TWU40102.1"/>
    <property type="molecule type" value="Genomic_DNA"/>
</dbReference>
<dbReference type="PANTHER" id="PTHR43825">
    <property type="entry name" value="PYRUVATE DEHYDROGENASE E1 COMPONENT"/>
    <property type="match status" value="1"/>
</dbReference>
<gene>
    <name evidence="2" type="primary">aceE_4</name>
    <name evidence="2" type="ORF">Q31b_34460</name>
</gene>
<name>A0A5C6DTT1_9BACT</name>
<dbReference type="Gene3D" id="3.40.50.970">
    <property type="match status" value="3"/>
</dbReference>
<proteinExistence type="predicted"/>
<feature type="domain" description="Pyruvate dehydrogenase E1 component middle" evidence="1">
    <location>
        <begin position="175"/>
        <end position="317"/>
    </location>
</feature>
<dbReference type="PANTHER" id="PTHR43825:SF3">
    <property type="entry name" value="PYRUVATE DEHYDROGENASE E1 COMPONENT"/>
    <property type="match status" value="1"/>
</dbReference>
<protein>
    <submittedName>
        <fullName evidence="2">Pyruvate dehydrogenase E1 component</fullName>
        <ecNumber evidence="2">1.2.4.1</ecNumber>
    </submittedName>
</protein>
<feature type="domain" description="Pyruvate dehydrogenase E1 component middle" evidence="1">
    <location>
        <begin position="110"/>
        <end position="173"/>
    </location>
</feature>
<dbReference type="InterPro" id="IPR041621">
    <property type="entry name" value="PDH_E1_M"/>
</dbReference>
<dbReference type="InterPro" id="IPR051157">
    <property type="entry name" value="PDH/Transketolase"/>
</dbReference>